<dbReference type="Gene3D" id="3.30.70.100">
    <property type="match status" value="1"/>
</dbReference>
<evidence type="ECO:0000256" key="1">
    <source>
        <dbReference type="PROSITE-ProRule" id="PRU00520"/>
    </source>
</evidence>
<dbReference type="PROSITE" id="PS51160">
    <property type="entry name" value="ACYLPHOSPHATASE_3"/>
    <property type="match status" value="1"/>
</dbReference>
<dbReference type="InterPro" id="IPR020456">
    <property type="entry name" value="Acylphosphatase"/>
</dbReference>
<dbReference type="InterPro" id="IPR001792">
    <property type="entry name" value="Acylphosphatase-like_dom"/>
</dbReference>
<comment type="similarity">
    <text evidence="2">Belongs to the acylphosphatase family.</text>
</comment>
<dbReference type="Pfam" id="PF00708">
    <property type="entry name" value="Acylphosphatase"/>
    <property type="match status" value="1"/>
</dbReference>
<dbReference type="PANTHER" id="PTHR47268:SF4">
    <property type="entry name" value="ACYLPHOSPHATASE"/>
    <property type="match status" value="1"/>
</dbReference>
<dbReference type="PANTHER" id="PTHR47268">
    <property type="entry name" value="ACYLPHOSPHATASE"/>
    <property type="match status" value="1"/>
</dbReference>
<evidence type="ECO:0000313" key="4">
    <source>
        <dbReference type="EMBL" id="MBB6646309.1"/>
    </source>
</evidence>
<name>A0A7J9SJL3_9EURY</name>
<sequence>MTDDRVRAHVFVSGNVQGVRYRASTREAAENRGVDGWVRNLDDGRVEAVFEGPESAVEGLIEWCHIGSAMATVEDVEVSYEEPEGESGFRVRW</sequence>
<feature type="domain" description="Acylphosphatase-like" evidence="3">
    <location>
        <begin position="7"/>
        <end position="93"/>
    </location>
</feature>
<dbReference type="SUPFAM" id="SSF54975">
    <property type="entry name" value="Acylphosphatase/BLUF domain-like"/>
    <property type="match status" value="1"/>
</dbReference>
<dbReference type="GO" id="GO:0003998">
    <property type="term" value="F:acylphosphatase activity"/>
    <property type="evidence" value="ECO:0007669"/>
    <property type="project" value="UniProtKB-EC"/>
</dbReference>
<dbReference type="RefSeq" id="WP_185192657.1">
    <property type="nucleotide sequence ID" value="NZ_JACKXD010000002.1"/>
</dbReference>
<protein>
    <recommendedName>
        <fullName evidence="1">acylphosphatase</fullName>
        <ecNumber evidence="1">3.6.1.7</ecNumber>
    </recommendedName>
</protein>
<dbReference type="InterPro" id="IPR036046">
    <property type="entry name" value="Acylphosphatase-like_dom_sf"/>
</dbReference>
<dbReference type="Proteomes" id="UP000546257">
    <property type="component" value="Unassembled WGS sequence"/>
</dbReference>
<dbReference type="NCBIfam" id="NF011016">
    <property type="entry name" value="PRK14444.1"/>
    <property type="match status" value="1"/>
</dbReference>
<feature type="active site" evidence="1">
    <location>
        <position position="22"/>
    </location>
</feature>
<reference evidence="4 5" key="1">
    <citation type="submission" date="2020-08" db="EMBL/GenBank/DDBJ databases">
        <authorList>
            <person name="Seo M.-J."/>
        </authorList>
    </citation>
    <scope>NUCLEOTIDE SEQUENCE [LARGE SCALE GENOMIC DNA]</scope>
    <source>
        <strain evidence="4 5">MBLA0160</strain>
    </source>
</reference>
<comment type="catalytic activity">
    <reaction evidence="1">
        <text>an acyl phosphate + H2O = a carboxylate + phosphate + H(+)</text>
        <dbReference type="Rhea" id="RHEA:14965"/>
        <dbReference type="ChEBI" id="CHEBI:15377"/>
        <dbReference type="ChEBI" id="CHEBI:15378"/>
        <dbReference type="ChEBI" id="CHEBI:29067"/>
        <dbReference type="ChEBI" id="CHEBI:43474"/>
        <dbReference type="ChEBI" id="CHEBI:59918"/>
        <dbReference type="EC" id="3.6.1.7"/>
    </reaction>
</comment>
<gene>
    <name evidence="4" type="ORF">H5V44_08400</name>
</gene>
<evidence type="ECO:0000313" key="5">
    <source>
        <dbReference type="Proteomes" id="UP000546257"/>
    </source>
</evidence>
<evidence type="ECO:0000259" key="3">
    <source>
        <dbReference type="PROSITE" id="PS51160"/>
    </source>
</evidence>
<dbReference type="PRINTS" id="PR00112">
    <property type="entry name" value="ACYLPHPHTASE"/>
</dbReference>
<feature type="active site" evidence="1">
    <location>
        <position position="40"/>
    </location>
</feature>
<comment type="caution">
    <text evidence="4">The sequence shown here is derived from an EMBL/GenBank/DDBJ whole genome shotgun (WGS) entry which is preliminary data.</text>
</comment>
<proteinExistence type="inferred from homology"/>
<dbReference type="PROSITE" id="PS00151">
    <property type="entry name" value="ACYLPHOSPHATASE_2"/>
    <property type="match status" value="1"/>
</dbReference>
<organism evidence="4 5">
    <name type="scientific">Halobellus ruber</name>
    <dbReference type="NCBI Taxonomy" id="2761102"/>
    <lineage>
        <taxon>Archaea</taxon>
        <taxon>Methanobacteriati</taxon>
        <taxon>Methanobacteriota</taxon>
        <taxon>Stenosarchaea group</taxon>
        <taxon>Halobacteria</taxon>
        <taxon>Halobacteriales</taxon>
        <taxon>Haloferacaceae</taxon>
        <taxon>Halobellus</taxon>
    </lineage>
</organism>
<dbReference type="EMBL" id="JACKXD010000002">
    <property type="protein sequence ID" value="MBB6646309.1"/>
    <property type="molecule type" value="Genomic_DNA"/>
</dbReference>
<dbReference type="EC" id="3.6.1.7" evidence="1"/>
<evidence type="ECO:0000256" key="2">
    <source>
        <dbReference type="RuleBase" id="RU004168"/>
    </source>
</evidence>
<keyword evidence="5" id="KW-1185">Reference proteome</keyword>
<accession>A0A7J9SJL3</accession>
<keyword evidence="1" id="KW-0378">Hydrolase</keyword>
<dbReference type="InterPro" id="IPR017968">
    <property type="entry name" value="Acylphosphatase_CS"/>
</dbReference>
<dbReference type="AlphaFoldDB" id="A0A7J9SJL3"/>